<comment type="subcellular location">
    <subcellularLocation>
        <location evidence="4">Secreted</location>
        <location evidence="4">Extracellular space</location>
        <location evidence="4">Apoplast</location>
    </subcellularLocation>
</comment>
<gene>
    <name evidence="5" type="ORF">PVK06_004588</name>
</gene>
<keyword evidence="3 4" id="KW-0964">Secreted</keyword>
<comment type="caution">
    <text evidence="5">The sequence shown here is derived from an EMBL/GenBank/DDBJ whole genome shotgun (WGS) entry which is preliminary data.</text>
</comment>
<sequence length="328" mass="37006">MLDSNKNHALDNIKERFVLEVSDNYVKKAVVKKCRDHKSTLKKEYFKKNISLEEKLRNVSLGMLGYQWEDADRERVGTTIRKKQKFMHTTGSKSFACVVDDEEKLKDKRAEYEAMASSDSSVNLDDIDNLVIIEVLGLKRAETMRGTLTLTWILMVCLSQVAVQSQYYSESLPYDPRPVKVTNLYFFLHETLRGKNPTVVMVAQANNTSNDNYSSVPFGTLYAIDNPLKIGPGDDSEVIGNALGLGILTGKNSTTVVMYLDFGFTSGKFKGSSISIFSRNPLIKTERELSVVGGRGEFRMAEGYARLKNYFFDGTTVIIEYNVTVIHY</sequence>
<comment type="function">
    <text evidence="4">Dirigent proteins impart stereoselectivity on the phenoxy radical-coupling reaction, yielding optically active lignans from two molecules of coniferyl alcohol in the biosynthesis of lignans, flavonolignans, and alkaloids and thus plays a central role in plant secondary metabolism.</text>
</comment>
<keyword evidence="4" id="KW-0052">Apoplast</keyword>
<accession>A0ABR0QTN9</accession>
<dbReference type="EMBL" id="JARKNE010000002">
    <property type="protein sequence ID" value="KAK5842252.1"/>
    <property type="molecule type" value="Genomic_DNA"/>
</dbReference>
<evidence type="ECO:0000256" key="1">
    <source>
        <dbReference type="ARBA" id="ARBA00010746"/>
    </source>
</evidence>
<comment type="similarity">
    <text evidence="1 4">Belongs to the plant dirigent protein family.</text>
</comment>
<organism evidence="5 6">
    <name type="scientific">Gossypium arboreum</name>
    <name type="common">Tree cotton</name>
    <name type="synonym">Gossypium nanking</name>
    <dbReference type="NCBI Taxonomy" id="29729"/>
    <lineage>
        <taxon>Eukaryota</taxon>
        <taxon>Viridiplantae</taxon>
        <taxon>Streptophyta</taxon>
        <taxon>Embryophyta</taxon>
        <taxon>Tracheophyta</taxon>
        <taxon>Spermatophyta</taxon>
        <taxon>Magnoliopsida</taxon>
        <taxon>eudicotyledons</taxon>
        <taxon>Gunneridae</taxon>
        <taxon>Pentapetalae</taxon>
        <taxon>rosids</taxon>
        <taxon>malvids</taxon>
        <taxon>Malvales</taxon>
        <taxon>Malvaceae</taxon>
        <taxon>Malvoideae</taxon>
        <taxon>Gossypium</taxon>
    </lineage>
</organism>
<proteinExistence type="inferred from homology"/>
<keyword evidence="6" id="KW-1185">Reference proteome</keyword>
<dbReference type="Pfam" id="PF03018">
    <property type="entry name" value="Dirigent"/>
    <property type="match status" value="1"/>
</dbReference>
<evidence type="ECO:0000313" key="6">
    <source>
        <dbReference type="Proteomes" id="UP001358586"/>
    </source>
</evidence>
<dbReference type="PANTHER" id="PTHR21495">
    <property type="entry name" value="NUCLEOPORIN-RELATED"/>
    <property type="match status" value="1"/>
</dbReference>
<name>A0ABR0QTN9_GOSAR</name>
<dbReference type="Proteomes" id="UP001358586">
    <property type="component" value="Chromosome 2"/>
</dbReference>
<evidence type="ECO:0000256" key="2">
    <source>
        <dbReference type="ARBA" id="ARBA00011738"/>
    </source>
</evidence>
<evidence type="ECO:0000313" key="5">
    <source>
        <dbReference type="EMBL" id="KAK5842252.1"/>
    </source>
</evidence>
<reference evidence="5 6" key="1">
    <citation type="submission" date="2023-03" db="EMBL/GenBank/DDBJ databases">
        <title>WGS of Gossypium arboreum.</title>
        <authorList>
            <person name="Yu D."/>
        </authorList>
    </citation>
    <scope>NUCLEOTIDE SEQUENCE [LARGE SCALE GENOMIC DNA]</scope>
    <source>
        <tissue evidence="5">Leaf</tissue>
    </source>
</reference>
<dbReference type="Gene3D" id="2.40.480.10">
    <property type="entry name" value="Allene oxide cyclase-like"/>
    <property type="match status" value="1"/>
</dbReference>
<evidence type="ECO:0000256" key="3">
    <source>
        <dbReference type="ARBA" id="ARBA00022525"/>
    </source>
</evidence>
<dbReference type="InterPro" id="IPR044859">
    <property type="entry name" value="Allene_oxi_cyc_Dirigent"/>
</dbReference>
<evidence type="ECO:0000256" key="4">
    <source>
        <dbReference type="RuleBase" id="RU363099"/>
    </source>
</evidence>
<protein>
    <recommendedName>
        <fullName evidence="4">Dirigent protein</fullName>
    </recommendedName>
</protein>
<dbReference type="InterPro" id="IPR004265">
    <property type="entry name" value="Dirigent"/>
</dbReference>
<comment type="subunit">
    <text evidence="2 4">Homodimer.</text>
</comment>